<dbReference type="Proteomes" id="UP001060085">
    <property type="component" value="Linkage Group LG02"/>
</dbReference>
<gene>
    <name evidence="1" type="ORF">M9H77_07253</name>
</gene>
<comment type="caution">
    <text evidence="1">The sequence shown here is derived from an EMBL/GenBank/DDBJ whole genome shotgun (WGS) entry which is preliminary data.</text>
</comment>
<organism evidence="1 2">
    <name type="scientific">Catharanthus roseus</name>
    <name type="common">Madagascar periwinkle</name>
    <name type="synonym">Vinca rosea</name>
    <dbReference type="NCBI Taxonomy" id="4058"/>
    <lineage>
        <taxon>Eukaryota</taxon>
        <taxon>Viridiplantae</taxon>
        <taxon>Streptophyta</taxon>
        <taxon>Embryophyta</taxon>
        <taxon>Tracheophyta</taxon>
        <taxon>Spermatophyta</taxon>
        <taxon>Magnoliopsida</taxon>
        <taxon>eudicotyledons</taxon>
        <taxon>Gunneridae</taxon>
        <taxon>Pentapetalae</taxon>
        <taxon>asterids</taxon>
        <taxon>lamiids</taxon>
        <taxon>Gentianales</taxon>
        <taxon>Apocynaceae</taxon>
        <taxon>Rauvolfioideae</taxon>
        <taxon>Vinceae</taxon>
        <taxon>Catharanthinae</taxon>
        <taxon>Catharanthus</taxon>
    </lineage>
</organism>
<keyword evidence="2" id="KW-1185">Reference proteome</keyword>
<evidence type="ECO:0000313" key="2">
    <source>
        <dbReference type="Proteomes" id="UP001060085"/>
    </source>
</evidence>
<proteinExistence type="predicted"/>
<sequence length="135" mass="15743">MGHLGWDSLRYKDLMYDVRVDRYQPNWMNTTQYTSFCDVRSSYTFKKKREAAQRNRLQGRAITVEQQRGNSSSSSILSVSSAPTHESCIKKEKRLWVYMQQAQDNFAGFMTSFTSQCGVQLDSVPILRMIQHFSH</sequence>
<protein>
    <submittedName>
        <fullName evidence="1">Uncharacterized protein</fullName>
    </submittedName>
</protein>
<name>A0ACC0BUT0_CATRO</name>
<dbReference type="EMBL" id="CM044702">
    <property type="protein sequence ID" value="KAI5676303.1"/>
    <property type="molecule type" value="Genomic_DNA"/>
</dbReference>
<evidence type="ECO:0000313" key="1">
    <source>
        <dbReference type="EMBL" id="KAI5676303.1"/>
    </source>
</evidence>
<reference evidence="2" key="1">
    <citation type="journal article" date="2023" name="Nat. Plants">
        <title>Single-cell RNA sequencing provides a high-resolution roadmap for understanding the multicellular compartmentation of specialized metabolism.</title>
        <authorList>
            <person name="Sun S."/>
            <person name="Shen X."/>
            <person name="Li Y."/>
            <person name="Li Y."/>
            <person name="Wang S."/>
            <person name="Li R."/>
            <person name="Zhang H."/>
            <person name="Shen G."/>
            <person name="Guo B."/>
            <person name="Wei J."/>
            <person name="Xu J."/>
            <person name="St-Pierre B."/>
            <person name="Chen S."/>
            <person name="Sun C."/>
        </authorList>
    </citation>
    <scope>NUCLEOTIDE SEQUENCE [LARGE SCALE GENOMIC DNA]</scope>
</reference>
<accession>A0ACC0BUT0</accession>